<evidence type="ECO:0000313" key="3">
    <source>
        <dbReference type="Proteomes" id="UP001451303"/>
    </source>
</evidence>
<evidence type="ECO:0000256" key="1">
    <source>
        <dbReference type="SAM" id="MobiDB-lite"/>
    </source>
</evidence>
<dbReference type="EMBL" id="JAVLET010000001">
    <property type="protein sequence ID" value="KAL0475691.1"/>
    <property type="molecule type" value="Genomic_DNA"/>
</dbReference>
<accession>A0ABR3DSQ7</accession>
<reference evidence="2 3" key="1">
    <citation type="submission" date="2023-09" db="EMBL/GenBank/DDBJ databases">
        <title>Multi-omics analysis of a traditional fermented food reveals byproduct-associated fungal strains for waste-to-food upcycling.</title>
        <authorList>
            <consortium name="Lawrence Berkeley National Laboratory"/>
            <person name="Rekdal V.M."/>
            <person name="Villalobos-Escobedo J.M."/>
            <person name="Rodriguez-Valeron N."/>
            <person name="Garcia M.O."/>
            <person name="Vasquez D.P."/>
            <person name="Damayanti I."/>
            <person name="Sorensen P.M."/>
            <person name="Baidoo E.E."/>
            <person name="De Carvalho A.C."/>
            <person name="Riley R."/>
            <person name="Lipzen A."/>
            <person name="He G."/>
            <person name="Yan M."/>
            <person name="Haridas S."/>
            <person name="Daum C."/>
            <person name="Yoshinaga Y."/>
            <person name="Ng V."/>
            <person name="Grigoriev I.V."/>
            <person name="Munk R."/>
            <person name="Nuraida L."/>
            <person name="Wijaya C.H."/>
            <person name="Morales P.-C."/>
            <person name="Keasling J.D."/>
        </authorList>
    </citation>
    <scope>NUCLEOTIDE SEQUENCE [LARGE SCALE GENOMIC DNA]</scope>
    <source>
        <strain evidence="2 3">FGSC 2613</strain>
    </source>
</reference>
<dbReference type="Proteomes" id="UP001451303">
    <property type="component" value="Unassembled WGS sequence"/>
</dbReference>
<feature type="region of interest" description="Disordered" evidence="1">
    <location>
        <begin position="165"/>
        <end position="184"/>
    </location>
</feature>
<keyword evidence="3" id="KW-1185">Reference proteome</keyword>
<organism evidence="2 3">
    <name type="scientific">Neurospora intermedia</name>
    <dbReference type="NCBI Taxonomy" id="5142"/>
    <lineage>
        <taxon>Eukaryota</taxon>
        <taxon>Fungi</taxon>
        <taxon>Dikarya</taxon>
        <taxon>Ascomycota</taxon>
        <taxon>Pezizomycotina</taxon>
        <taxon>Sordariomycetes</taxon>
        <taxon>Sordariomycetidae</taxon>
        <taxon>Sordariales</taxon>
        <taxon>Sordariaceae</taxon>
        <taxon>Neurospora</taxon>
    </lineage>
</organism>
<feature type="compositionally biased region" description="Basic and acidic residues" evidence="1">
    <location>
        <begin position="251"/>
        <end position="265"/>
    </location>
</feature>
<feature type="region of interest" description="Disordered" evidence="1">
    <location>
        <begin position="229"/>
        <end position="275"/>
    </location>
</feature>
<name>A0ABR3DSQ7_NEUIN</name>
<feature type="compositionally biased region" description="Basic and acidic residues" evidence="1">
    <location>
        <begin position="42"/>
        <end position="54"/>
    </location>
</feature>
<protein>
    <submittedName>
        <fullName evidence="2">Uncharacterized protein</fullName>
    </submittedName>
</protein>
<comment type="caution">
    <text evidence="2">The sequence shown here is derived from an EMBL/GenBank/DDBJ whole genome shotgun (WGS) entry which is preliminary data.</text>
</comment>
<proteinExistence type="predicted"/>
<feature type="compositionally biased region" description="Low complexity" evidence="1">
    <location>
        <begin position="237"/>
        <end position="250"/>
    </location>
</feature>
<feature type="region of interest" description="Disordered" evidence="1">
    <location>
        <begin position="33"/>
        <end position="54"/>
    </location>
</feature>
<sequence length="275" mass="31177">MSMYWKAENGEINCATWALNADADIDCYDEETYQDDPAADSGNEKRDDDTDETVVNREKTVRAIRWMESTYPDQLSLIQQQVSTGWIQSNELSSGQVLTEEVTKKEQECWDLVRRDVDELNRRAWQMQQQQQQQQAQQYASYQHQHQYPNHYQTQYHTDQYQLETTPGYHPYQTTHPSSSSGYYLPLPLPLPPSNTTLYLTAPGGYDGHDGYTEDADISGVAGLLTAPLSADEAPRSKSGSSSSKNASKYGKTERRREKGKENKGKGGGKNKGQR</sequence>
<evidence type="ECO:0000313" key="2">
    <source>
        <dbReference type="EMBL" id="KAL0475691.1"/>
    </source>
</evidence>
<gene>
    <name evidence="2" type="ORF">QR685DRAFT_578586</name>
</gene>